<comment type="caution">
    <text evidence="2">The sequence shown here is derived from an EMBL/GenBank/DDBJ whole genome shotgun (WGS) entry which is preliminary data.</text>
</comment>
<feature type="compositionally biased region" description="Pro residues" evidence="1">
    <location>
        <begin position="15"/>
        <end position="26"/>
    </location>
</feature>
<feature type="region of interest" description="Disordered" evidence="1">
    <location>
        <begin position="1"/>
        <end position="87"/>
    </location>
</feature>
<evidence type="ECO:0000313" key="3">
    <source>
        <dbReference type="Proteomes" id="UP000824890"/>
    </source>
</evidence>
<evidence type="ECO:0000256" key="1">
    <source>
        <dbReference type="SAM" id="MobiDB-lite"/>
    </source>
</evidence>
<evidence type="ECO:0000313" key="2">
    <source>
        <dbReference type="EMBL" id="KAH0923368.1"/>
    </source>
</evidence>
<keyword evidence="3" id="KW-1185">Reference proteome</keyword>
<proteinExistence type="predicted"/>
<feature type="compositionally biased region" description="Pro residues" evidence="1">
    <location>
        <begin position="53"/>
        <end position="62"/>
    </location>
</feature>
<dbReference type="Proteomes" id="UP000824890">
    <property type="component" value="Unassembled WGS sequence"/>
</dbReference>
<feature type="compositionally biased region" description="Low complexity" evidence="1">
    <location>
        <begin position="27"/>
        <end position="52"/>
    </location>
</feature>
<dbReference type="EMBL" id="JAGKQM010000006">
    <property type="protein sequence ID" value="KAH0923368.1"/>
    <property type="molecule type" value="Genomic_DNA"/>
</dbReference>
<reference evidence="2 3" key="1">
    <citation type="submission" date="2021-05" db="EMBL/GenBank/DDBJ databases">
        <title>Genome Assembly of Synthetic Allotetraploid Brassica napus Reveals Homoeologous Exchanges between Subgenomes.</title>
        <authorList>
            <person name="Davis J.T."/>
        </authorList>
    </citation>
    <scope>NUCLEOTIDE SEQUENCE [LARGE SCALE GENOMIC DNA]</scope>
    <source>
        <strain evidence="3">cv. Da-Ae</strain>
        <tissue evidence="2">Seedling</tissue>
    </source>
</reference>
<sequence length="87" mass="8704">MNGGFQSGPGTILPALPPSPIRPSVPIPSSSPFVQSSLPPLPPSSSSTSQKVPPVPAPPSLPPAGNFGISKVRGRSVGAGSGLRRTR</sequence>
<protein>
    <submittedName>
        <fullName evidence="2">Uncharacterized protein</fullName>
    </submittedName>
</protein>
<gene>
    <name evidence="2" type="ORF">HID58_023386</name>
</gene>
<name>A0ABQ8D1X9_BRANA</name>
<organism evidence="2 3">
    <name type="scientific">Brassica napus</name>
    <name type="common">Rape</name>
    <dbReference type="NCBI Taxonomy" id="3708"/>
    <lineage>
        <taxon>Eukaryota</taxon>
        <taxon>Viridiplantae</taxon>
        <taxon>Streptophyta</taxon>
        <taxon>Embryophyta</taxon>
        <taxon>Tracheophyta</taxon>
        <taxon>Spermatophyta</taxon>
        <taxon>Magnoliopsida</taxon>
        <taxon>eudicotyledons</taxon>
        <taxon>Gunneridae</taxon>
        <taxon>Pentapetalae</taxon>
        <taxon>rosids</taxon>
        <taxon>malvids</taxon>
        <taxon>Brassicales</taxon>
        <taxon>Brassicaceae</taxon>
        <taxon>Brassiceae</taxon>
        <taxon>Brassica</taxon>
    </lineage>
</organism>
<accession>A0ABQ8D1X9</accession>